<evidence type="ECO:0000313" key="2">
    <source>
        <dbReference type="EMBL" id="CDI42757.1"/>
    </source>
</evidence>
<gene>
    <name evidence="2" type="ORF">LHCIRMBIA953_00768</name>
</gene>
<dbReference type="RefSeq" id="WP_023061594.1">
    <property type="nucleotide sequence ID" value="NZ_CBUH010000120.1"/>
</dbReference>
<dbReference type="EMBL" id="CBUH010000120">
    <property type="protein sequence ID" value="CDI42757.1"/>
    <property type="molecule type" value="Genomic_DNA"/>
</dbReference>
<feature type="transmembrane region" description="Helical" evidence="1">
    <location>
        <begin position="20"/>
        <end position="45"/>
    </location>
</feature>
<sequence length="56" mass="6566">MWLKFLKDFTGPIAYMIEAAAILITGMICEVWIYNIAWMFVLNIIRMLIEKAQAKK</sequence>
<dbReference type="AlphaFoldDB" id="U4QE12"/>
<organism evidence="2 3">
    <name type="scientific">Lactobacillus helveticus CIRM-BIA 953</name>
    <dbReference type="NCBI Taxonomy" id="1226335"/>
    <lineage>
        <taxon>Bacteria</taxon>
        <taxon>Bacillati</taxon>
        <taxon>Bacillota</taxon>
        <taxon>Bacilli</taxon>
        <taxon>Lactobacillales</taxon>
        <taxon>Lactobacillaceae</taxon>
        <taxon>Lactobacillus</taxon>
    </lineage>
</organism>
<proteinExistence type="predicted"/>
<keyword evidence="1" id="KW-0812">Transmembrane</keyword>
<keyword evidence="1" id="KW-1133">Transmembrane helix</keyword>
<reference evidence="2 3" key="1">
    <citation type="submission" date="2013-09" db="EMBL/GenBank/DDBJ databases">
        <title>Draft Genome Sequence of five Lactobacillus helveticus strains CIRM-BIA 101T, 103, 104, 951 and 953 isolated from milk product.</title>
        <authorList>
            <person name="Valence F."/>
            <person name="Chuat V."/>
            <person name="Ma L."/>
            <person name="Creno S."/>
            <person name="Falentin H."/>
            <person name="Lortal S."/>
            <person name="Bizet C."/>
            <person name="Clermont D."/>
            <person name="Loux V."/>
            <person name="Bouchier C."/>
            <person name="Cousin S."/>
        </authorList>
    </citation>
    <scope>NUCLEOTIDE SEQUENCE [LARGE SCALE GENOMIC DNA]</scope>
    <source>
        <strain evidence="2 3">CIRM-BIA 953</strain>
    </source>
</reference>
<comment type="caution">
    <text evidence="2">The sequence shown here is derived from an EMBL/GenBank/DDBJ whole genome shotgun (WGS) entry which is preliminary data.</text>
</comment>
<name>U4QE12_LACHE</name>
<accession>U4QE12</accession>
<keyword evidence="1" id="KW-0472">Membrane</keyword>
<evidence type="ECO:0000313" key="3">
    <source>
        <dbReference type="Proteomes" id="UP000017243"/>
    </source>
</evidence>
<dbReference type="Proteomes" id="UP000017243">
    <property type="component" value="Unassembled WGS sequence"/>
</dbReference>
<evidence type="ECO:0000256" key="1">
    <source>
        <dbReference type="SAM" id="Phobius"/>
    </source>
</evidence>
<protein>
    <submittedName>
        <fullName evidence="2">Uncharacterized protein</fullName>
    </submittedName>
</protein>